<organism evidence="1 2">
    <name type="scientific">Legionella steelei</name>
    <dbReference type="NCBI Taxonomy" id="947033"/>
    <lineage>
        <taxon>Bacteria</taxon>
        <taxon>Pseudomonadati</taxon>
        <taxon>Pseudomonadota</taxon>
        <taxon>Gammaproteobacteria</taxon>
        <taxon>Legionellales</taxon>
        <taxon>Legionellaceae</taxon>
        <taxon>Legionella</taxon>
    </lineage>
</organism>
<dbReference type="Gene3D" id="3.40.50.1000">
    <property type="entry name" value="HAD superfamily/HAD-like"/>
    <property type="match status" value="1"/>
</dbReference>
<evidence type="ECO:0000313" key="2">
    <source>
        <dbReference type="Proteomes" id="UP000054926"/>
    </source>
</evidence>
<dbReference type="SUPFAM" id="SSF56784">
    <property type="entry name" value="HAD-like"/>
    <property type="match status" value="1"/>
</dbReference>
<reference evidence="1 2" key="1">
    <citation type="submission" date="2015-11" db="EMBL/GenBank/DDBJ databases">
        <title>Genomic analysis of 38 Legionella species identifies large and diverse effector repertoires.</title>
        <authorList>
            <person name="Burstein D."/>
            <person name="Amaro F."/>
            <person name="Zusman T."/>
            <person name="Lifshitz Z."/>
            <person name="Cohen O."/>
            <person name="Gilbert J.A."/>
            <person name="Pupko T."/>
            <person name="Shuman H.A."/>
            <person name="Segal G."/>
        </authorList>
    </citation>
    <scope>NUCLEOTIDE SEQUENCE [LARGE SCALE GENOMIC DNA]</scope>
    <source>
        <strain evidence="1 2">IMVS3376</strain>
    </source>
</reference>
<sequence length="382" mass="43242">MGKKRKLAVFDVDGPINRGYHKPQDTSNDVYYVSPNQDEAAIGAGDFVAINMPFVKLTLDILHQNNVHPVIGSQRIQMADDDPRYGSYIKTMYGALDHFLGKDRPFLKEDIARDIGKALRETNTEQSKNELLKAYQERLGVAAEDIIFIDDDLVYKNDAEQAGHLFVHAPVSIKTKCSVDDNAYLYETLLRTVPAHDIYRSIEQSKASSQEKNEFKKQLLTYQLEHLNQVTQWQQQVLTDEGLLTKKDVSKAVLTPKEQAAKATLQGIQYLIMDTKWDIGMFGGEKIVDEVTGIKNTVPKGMNEVLKTIEHAKNGAITWNEALTQVEKQINESATKKDHGVFNRRGETSQLFYDKAKDVLKQLREGEVSQDAEQRKDDGMHL</sequence>
<dbReference type="PATRIC" id="fig|947033.5.peg.905"/>
<dbReference type="InterPro" id="IPR036412">
    <property type="entry name" value="HAD-like_sf"/>
</dbReference>
<dbReference type="Proteomes" id="UP000054926">
    <property type="component" value="Unassembled WGS sequence"/>
</dbReference>
<keyword evidence="2" id="KW-1185">Reference proteome</keyword>
<dbReference type="AlphaFoldDB" id="A0A0W0ZFF9"/>
<dbReference type="InterPro" id="IPR023214">
    <property type="entry name" value="HAD_sf"/>
</dbReference>
<evidence type="ECO:0000313" key="1">
    <source>
        <dbReference type="EMBL" id="KTD67690.1"/>
    </source>
</evidence>
<proteinExistence type="predicted"/>
<dbReference type="EMBL" id="LNYY01000019">
    <property type="protein sequence ID" value="KTD67690.1"/>
    <property type="molecule type" value="Genomic_DNA"/>
</dbReference>
<protein>
    <submittedName>
        <fullName evidence="1">Uncharacterized protein</fullName>
    </submittedName>
</protein>
<name>A0A0W0ZFF9_9GAMM</name>
<dbReference type="OrthoDB" id="5649789at2"/>
<gene>
    <name evidence="1" type="ORF">Lste_0848</name>
</gene>
<comment type="caution">
    <text evidence="1">The sequence shown here is derived from an EMBL/GenBank/DDBJ whole genome shotgun (WGS) entry which is preliminary data.</text>
</comment>
<dbReference type="RefSeq" id="WP_058509845.1">
    <property type="nucleotide sequence ID" value="NZ_LNYY01000019.1"/>
</dbReference>
<accession>A0A0W0ZFF9</accession>